<keyword evidence="3" id="KW-1185">Reference proteome</keyword>
<accession>A0ABP9W296</accession>
<dbReference type="Gene3D" id="2.60.40.1890">
    <property type="entry name" value="PCu(A)C copper chaperone"/>
    <property type="match status" value="1"/>
</dbReference>
<comment type="caution">
    <text evidence="2">The sequence shown here is derived from an EMBL/GenBank/DDBJ whole genome shotgun (WGS) entry which is preliminary data.</text>
</comment>
<dbReference type="PANTHER" id="PTHR36302">
    <property type="entry name" value="BLR7088 PROTEIN"/>
    <property type="match status" value="1"/>
</dbReference>
<reference evidence="2 3" key="1">
    <citation type="submission" date="2024-02" db="EMBL/GenBank/DDBJ databases">
        <title>Deinococcus carri NBRC 110142.</title>
        <authorList>
            <person name="Ichikawa N."/>
            <person name="Katano-Makiyama Y."/>
            <person name="Hidaka K."/>
        </authorList>
    </citation>
    <scope>NUCLEOTIDE SEQUENCE [LARGE SCALE GENOMIC DNA]</scope>
    <source>
        <strain evidence="2 3">NBRC 110142</strain>
    </source>
</reference>
<dbReference type="PANTHER" id="PTHR36302:SF1">
    <property type="entry name" value="COPPER CHAPERONE PCU(A)C"/>
    <property type="match status" value="1"/>
</dbReference>
<feature type="signal peptide" evidence="1">
    <location>
        <begin position="1"/>
        <end position="25"/>
    </location>
</feature>
<dbReference type="Pfam" id="PF04314">
    <property type="entry name" value="PCuAC"/>
    <property type="match status" value="1"/>
</dbReference>
<keyword evidence="1" id="KW-0732">Signal</keyword>
<dbReference type="RefSeq" id="WP_345459522.1">
    <property type="nucleotide sequence ID" value="NZ_BAABRP010000001.1"/>
</dbReference>
<organism evidence="2 3">
    <name type="scientific">Deinococcus carri</name>
    <dbReference type="NCBI Taxonomy" id="1211323"/>
    <lineage>
        <taxon>Bacteria</taxon>
        <taxon>Thermotogati</taxon>
        <taxon>Deinococcota</taxon>
        <taxon>Deinococci</taxon>
        <taxon>Deinococcales</taxon>
        <taxon>Deinococcaceae</taxon>
        <taxon>Deinococcus</taxon>
    </lineage>
</organism>
<evidence type="ECO:0000313" key="2">
    <source>
        <dbReference type="EMBL" id="GAA5511482.1"/>
    </source>
</evidence>
<feature type="chain" id="PRO_5045160237" description="Copper chaperone PCu(A)C" evidence="1">
    <location>
        <begin position="26"/>
        <end position="166"/>
    </location>
</feature>
<dbReference type="EMBL" id="BAABRP010000001">
    <property type="protein sequence ID" value="GAA5511482.1"/>
    <property type="molecule type" value="Genomic_DNA"/>
</dbReference>
<name>A0ABP9W296_9DEIO</name>
<dbReference type="SUPFAM" id="SSF110087">
    <property type="entry name" value="DR1885-like metal-binding protein"/>
    <property type="match status" value="1"/>
</dbReference>
<protein>
    <recommendedName>
        <fullName evidence="4">Copper chaperone PCu(A)C</fullName>
    </recommendedName>
</protein>
<evidence type="ECO:0008006" key="4">
    <source>
        <dbReference type="Google" id="ProtNLM"/>
    </source>
</evidence>
<evidence type="ECO:0000313" key="3">
    <source>
        <dbReference type="Proteomes" id="UP001401887"/>
    </source>
</evidence>
<dbReference type="InterPro" id="IPR036182">
    <property type="entry name" value="PCuAC_sf"/>
</dbReference>
<dbReference type="InterPro" id="IPR058248">
    <property type="entry name" value="Lxx211020-like"/>
</dbReference>
<gene>
    <name evidence="2" type="ORF">Dcar01_00192</name>
</gene>
<dbReference type="InterPro" id="IPR007410">
    <property type="entry name" value="LpqE-like"/>
</dbReference>
<sequence>MTTPTPLLAALALAAVLLPATAQHAGMHQPAPTAPQSAPQPSRAPLPLTVQNATVVAVPPGATETSAFLTLRNTGQAPVVLTGVQTALARHAMLMTTRRDARGMTGMSMVQTLTVPAGGTLHLSAGGDHVMLMDLTRAPKVGEKVRLTLTTRDGRTLKVDAVVRKP</sequence>
<dbReference type="Proteomes" id="UP001401887">
    <property type="component" value="Unassembled WGS sequence"/>
</dbReference>
<proteinExistence type="predicted"/>
<evidence type="ECO:0000256" key="1">
    <source>
        <dbReference type="SAM" id="SignalP"/>
    </source>
</evidence>